<name>A0AA96LYR2_9ENTR</name>
<dbReference type="EMBL" id="CP135253">
    <property type="protein sequence ID" value="WNS36197.1"/>
    <property type="molecule type" value="Genomic_DNA"/>
</dbReference>
<evidence type="ECO:0000256" key="1">
    <source>
        <dbReference type="SAM" id="MobiDB-lite"/>
    </source>
</evidence>
<accession>A0AA96LYR2</accession>
<dbReference type="KEGG" id="echu:RQP59_13945"/>
<dbReference type="RefSeq" id="WP_265193169.1">
    <property type="nucleotide sequence ID" value="NZ_CP135253.1"/>
</dbReference>
<proteinExistence type="predicted"/>
<organism evidence="2">
    <name type="scientific">Enterobacter chuandaensis</name>
    <dbReference type="NCBI Taxonomy" id="2497875"/>
    <lineage>
        <taxon>Bacteria</taxon>
        <taxon>Pseudomonadati</taxon>
        <taxon>Pseudomonadota</taxon>
        <taxon>Gammaproteobacteria</taxon>
        <taxon>Enterobacterales</taxon>
        <taxon>Enterobacteriaceae</taxon>
        <taxon>Enterobacter</taxon>
        <taxon>Enterobacter cloacae complex</taxon>
    </lineage>
</organism>
<evidence type="ECO:0000313" key="2">
    <source>
        <dbReference type="EMBL" id="WNS36197.1"/>
    </source>
</evidence>
<gene>
    <name evidence="2" type="ORF">RQP59_13945</name>
</gene>
<dbReference type="AlphaFoldDB" id="A0AA96LYR2"/>
<feature type="region of interest" description="Disordered" evidence="1">
    <location>
        <begin position="1"/>
        <end position="42"/>
    </location>
</feature>
<protein>
    <submittedName>
        <fullName evidence="2">Uncharacterized protein</fullName>
    </submittedName>
</protein>
<sequence length="42" mass="4434">MTDSGLLPQGNGLLWSMRSTGGPALSDEEISAVEKRIRSEGS</sequence>
<reference evidence="2" key="1">
    <citation type="submission" date="2023-09" db="EMBL/GenBank/DDBJ databases">
        <title>Coexistence of blaNDM-1 and blaKPC-2 in Enterobacter chuandaensis.</title>
        <authorList>
            <person name="Chen R."/>
        </authorList>
    </citation>
    <scope>NUCLEOTIDE SEQUENCE</scope>
    <source>
        <strain evidence="2">FAHZZU5885</strain>
    </source>
</reference>
<feature type="compositionally biased region" description="Basic and acidic residues" evidence="1">
    <location>
        <begin position="32"/>
        <end position="42"/>
    </location>
</feature>